<protein>
    <recommendedName>
        <fullName evidence="3">SNF2 N-terminal domain-containing protein</fullName>
    </recommendedName>
</protein>
<evidence type="ECO:0000313" key="2">
    <source>
        <dbReference type="Proteomes" id="UP000298061"/>
    </source>
</evidence>
<dbReference type="InterPro" id="IPR027417">
    <property type="entry name" value="P-loop_NTPase"/>
</dbReference>
<keyword evidence="2" id="KW-1185">Reference proteome</keyword>
<name>A0A4Y9ZQ96_9AGAM</name>
<organism evidence="1 2">
    <name type="scientific">Hericium alpestre</name>
    <dbReference type="NCBI Taxonomy" id="135208"/>
    <lineage>
        <taxon>Eukaryota</taxon>
        <taxon>Fungi</taxon>
        <taxon>Dikarya</taxon>
        <taxon>Basidiomycota</taxon>
        <taxon>Agaricomycotina</taxon>
        <taxon>Agaricomycetes</taxon>
        <taxon>Russulales</taxon>
        <taxon>Hericiaceae</taxon>
        <taxon>Hericium</taxon>
    </lineage>
</organism>
<proteinExistence type="predicted"/>
<dbReference type="EMBL" id="SFCI01001206">
    <property type="protein sequence ID" value="TFY76434.1"/>
    <property type="molecule type" value="Genomic_DNA"/>
</dbReference>
<dbReference type="Proteomes" id="UP000298061">
    <property type="component" value="Unassembled WGS sequence"/>
</dbReference>
<sequence>MDARPLQRLHAGGISVREQNADWTSVPELKRDREKIRLARLRHISGRFKMMKPVFDLFIYNSDLQREFEEMRGFLLDLMDALGVKSSKRGAGVRQGDATKLPKWLRDIAKQLASRADVQRWARVFQAELDAMTEPSDDDDVLLLPSLMVDDQIVMQWDNGIPEFQTLSLDELWAQLGRTTLPFFNTTVDPEGVVTPWEAQAWAALSPAPVPFAPRWHQLAGILKILNNIITRQPTLNMDAVGLGKTLQAVGAIAVYAWLVDLTMTIPEQGGEGQLPGMFANCKSIFVRQRARALMGCSQRPSGG</sequence>
<accession>A0A4Y9ZQ96</accession>
<evidence type="ECO:0008006" key="3">
    <source>
        <dbReference type="Google" id="ProtNLM"/>
    </source>
</evidence>
<gene>
    <name evidence="1" type="ORF">EWM64_g7578</name>
</gene>
<dbReference type="OrthoDB" id="3270319at2759"/>
<dbReference type="AlphaFoldDB" id="A0A4Y9ZQ96"/>
<dbReference type="SUPFAM" id="SSF52540">
    <property type="entry name" value="P-loop containing nucleoside triphosphate hydrolases"/>
    <property type="match status" value="1"/>
</dbReference>
<reference evidence="1 2" key="1">
    <citation type="submission" date="2019-02" db="EMBL/GenBank/DDBJ databases">
        <title>Genome sequencing of the rare red list fungi Hericium alpestre (H. flagellum).</title>
        <authorList>
            <person name="Buettner E."/>
            <person name="Kellner H."/>
        </authorList>
    </citation>
    <scope>NUCLEOTIDE SEQUENCE [LARGE SCALE GENOMIC DNA]</scope>
    <source>
        <strain evidence="1 2">DSM 108284</strain>
    </source>
</reference>
<evidence type="ECO:0000313" key="1">
    <source>
        <dbReference type="EMBL" id="TFY76434.1"/>
    </source>
</evidence>
<comment type="caution">
    <text evidence="1">The sequence shown here is derived from an EMBL/GenBank/DDBJ whole genome shotgun (WGS) entry which is preliminary data.</text>
</comment>